<dbReference type="Gene3D" id="1.20.1740.10">
    <property type="entry name" value="Amino acid/polyamine transporter I"/>
    <property type="match status" value="1"/>
</dbReference>
<accession>A0A915ERK0</accession>
<dbReference type="WBParaSite" id="jg82.1">
    <property type="protein sequence ID" value="jg82.1"/>
    <property type="gene ID" value="jg82"/>
</dbReference>
<evidence type="ECO:0000313" key="2">
    <source>
        <dbReference type="Proteomes" id="UP000887574"/>
    </source>
</evidence>
<name>A0A915ERK0_9BILA</name>
<keyword evidence="1" id="KW-0812">Transmembrane</keyword>
<dbReference type="InterPro" id="IPR050598">
    <property type="entry name" value="AminoAcid_Transporter"/>
</dbReference>
<dbReference type="Proteomes" id="UP000887574">
    <property type="component" value="Unplaced"/>
</dbReference>
<keyword evidence="2" id="KW-1185">Reference proteome</keyword>
<sequence length="190" mass="21158">MLFAHASRYRSRICKIMTTSKDEPNELETVAPRNKMGLLGAISYIIGNIVGAGIFITPTTILANTNSAASSNIQLYSAYMSSHIWLMAIAYPQFLFKKNIDYKIRIQIGLALCVWIGTGVIAMLGSFSYIELGTAIHESGCDFAYACYVKWYALAFCYMCVGCLVHYPAVVAIQAQTFSEYFLWAGYCRL</sequence>
<feature type="transmembrane region" description="Helical" evidence="1">
    <location>
        <begin position="36"/>
        <end position="56"/>
    </location>
</feature>
<organism evidence="2 3">
    <name type="scientific">Ditylenchus dipsaci</name>
    <dbReference type="NCBI Taxonomy" id="166011"/>
    <lineage>
        <taxon>Eukaryota</taxon>
        <taxon>Metazoa</taxon>
        <taxon>Ecdysozoa</taxon>
        <taxon>Nematoda</taxon>
        <taxon>Chromadorea</taxon>
        <taxon>Rhabditida</taxon>
        <taxon>Tylenchina</taxon>
        <taxon>Tylenchomorpha</taxon>
        <taxon>Sphaerularioidea</taxon>
        <taxon>Anguinidae</taxon>
        <taxon>Anguininae</taxon>
        <taxon>Ditylenchus</taxon>
    </lineage>
</organism>
<dbReference type="GO" id="GO:0015179">
    <property type="term" value="F:L-amino acid transmembrane transporter activity"/>
    <property type="evidence" value="ECO:0007669"/>
    <property type="project" value="TreeGrafter"/>
</dbReference>
<keyword evidence="1" id="KW-1133">Transmembrane helix</keyword>
<keyword evidence="1" id="KW-0472">Membrane</keyword>
<evidence type="ECO:0000313" key="3">
    <source>
        <dbReference type="WBParaSite" id="jg82.1"/>
    </source>
</evidence>
<proteinExistence type="predicted"/>
<reference evidence="3" key="1">
    <citation type="submission" date="2022-11" db="UniProtKB">
        <authorList>
            <consortium name="WormBaseParasite"/>
        </authorList>
    </citation>
    <scope>IDENTIFICATION</scope>
</reference>
<dbReference type="PANTHER" id="PTHR11785">
    <property type="entry name" value="AMINO ACID TRANSPORTER"/>
    <property type="match status" value="1"/>
</dbReference>
<dbReference type="AlphaFoldDB" id="A0A915ERK0"/>
<feature type="transmembrane region" description="Helical" evidence="1">
    <location>
        <begin position="108"/>
        <end position="130"/>
    </location>
</feature>
<feature type="transmembrane region" description="Helical" evidence="1">
    <location>
        <begin position="150"/>
        <end position="173"/>
    </location>
</feature>
<dbReference type="PANTHER" id="PTHR11785:SF528">
    <property type="entry name" value="AMINO ACID TRANSPORTER PROTEIN JHI-21"/>
    <property type="match status" value="1"/>
</dbReference>
<feature type="transmembrane region" description="Helical" evidence="1">
    <location>
        <begin position="76"/>
        <end position="96"/>
    </location>
</feature>
<evidence type="ECO:0000256" key="1">
    <source>
        <dbReference type="SAM" id="Phobius"/>
    </source>
</evidence>
<protein>
    <submittedName>
        <fullName evidence="3">Uncharacterized protein</fullName>
    </submittedName>
</protein>